<dbReference type="RefSeq" id="WP_135111343.1">
    <property type="nucleotide sequence ID" value="NZ_SRHY01000046.1"/>
</dbReference>
<keyword evidence="1" id="KW-1133">Transmembrane helix</keyword>
<comment type="caution">
    <text evidence="2">The sequence shown here is derived from an EMBL/GenBank/DDBJ whole genome shotgun (WGS) entry which is preliminary data.</text>
</comment>
<feature type="transmembrane region" description="Helical" evidence="1">
    <location>
        <begin position="44"/>
        <end position="65"/>
    </location>
</feature>
<dbReference type="AlphaFoldDB" id="A0A4Y9A778"/>
<protein>
    <recommendedName>
        <fullName evidence="4">MFS transporter</fullName>
    </recommendedName>
</protein>
<dbReference type="OrthoDB" id="2988123at2"/>
<dbReference type="Proteomes" id="UP000298484">
    <property type="component" value="Unassembled WGS sequence"/>
</dbReference>
<evidence type="ECO:0000313" key="2">
    <source>
        <dbReference type="EMBL" id="TFJ91598.1"/>
    </source>
</evidence>
<proteinExistence type="predicted"/>
<name>A0A4Y9A778_9BACI</name>
<keyword evidence="3" id="KW-1185">Reference proteome</keyword>
<organism evidence="2 3">
    <name type="scientific">Lentibacillus salicampi</name>
    <dbReference type="NCBI Taxonomy" id="175306"/>
    <lineage>
        <taxon>Bacteria</taxon>
        <taxon>Bacillati</taxon>
        <taxon>Bacillota</taxon>
        <taxon>Bacilli</taxon>
        <taxon>Bacillales</taxon>
        <taxon>Bacillaceae</taxon>
        <taxon>Lentibacillus</taxon>
    </lineage>
</organism>
<feature type="transmembrane region" description="Helical" evidence="1">
    <location>
        <begin position="130"/>
        <end position="152"/>
    </location>
</feature>
<accession>A0A4Y9A778</accession>
<reference evidence="2 3" key="1">
    <citation type="submission" date="2019-03" db="EMBL/GenBank/DDBJ databases">
        <title>Genome sequence of Lentibacillus salicampi ATCC BAA-719.</title>
        <authorList>
            <person name="Maclea K.S."/>
            <person name="Simoes Junior M."/>
        </authorList>
    </citation>
    <scope>NUCLEOTIDE SEQUENCE [LARGE SCALE GENOMIC DNA]</scope>
    <source>
        <strain evidence="2 3">ATCC BAA-719</strain>
    </source>
</reference>
<feature type="transmembrane region" description="Helical" evidence="1">
    <location>
        <begin position="7"/>
        <end position="24"/>
    </location>
</feature>
<evidence type="ECO:0000313" key="3">
    <source>
        <dbReference type="Proteomes" id="UP000298484"/>
    </source>
</evidence>
<keyword evidence="1" id="KW-0472">Membrane</keyword>
<evidence type="ECO:0000256" key="1">
    <source>
        <dbReference type="SAM" id="Phobius"/>
    </source>
</evidence>
<gene>
    <name evidence="2" type="ORF">E4U82_16850</name>
</gene>
<dbReference type="EMBL" id="SRHY01000046">
    <property type="protein sequence ID" value="TFJ91598.1"/>
    <property type="molecule type" value="Genomic_DNA"/>
</dbReference>
<keyword evidence="1" id="KW-0812">Transmembrane</keyword>
<sequence length="157" mass="18258">MKFRSYLLSLTVLALFGWVMIAYYDSALDIKSTFDDPNSNGFGFTLNVLPIILFLIVTLPAAVMFTRRQRKEKKGWKEALLFPPEFRERDEREKALTSKASRNSYISMMIVLPFLAVCMLFQPFVSDYFAAYPIVILMLFPVIQITVFYLSIKKRLQ</sequence>
<evidence type="ECO:0008006" key="4">
    <source>
        <dbReference type="Google" id="ProtNLM"/>
    </source>
</evidence>
<feature type="transmembrane region" description="Helical" evidence="1">
    <location>
        <begin position="104"/>
        <end position="124"/>
    </location>
</feature>